<feature type="domain" description="EB" evidence="2">
    <location>
        <begin position="388"/>
        <end position="433"/>
    </location>
</feature>
<keyword evidence="1" id="KW-0732">Signal</keyword>
<dbReference type="PANTHER" id="PTHR39069">
    <property type="entry name" value="ECDYSONE-INDUCIBLE GENE E1, ISOFORM A"/>
    <property type="match status" value="1"/>
</dbReference>
<dbReference type="PANTHER" id="PTHR39069:SF8">
    <property type="entry name" value="FI17111P1"/>
    <property type="match status" value="1"/>
</dbReference>
<protein>
    <recommendedName>
        <fullName evidence="2">EB domain-containing protein</fullName>
    </recommendedName>
</protein>
<feature type="domain" description="EB" evidence="2">
    <location>
        <begin position="240"/>
        <end position="285"/>
    </location>
</feature>
<feature type="chain" id="PRO_5045155904" description="EB domain-containing protein" evidence="1">
    <location>
        <begin position="25"/>
        <end position="581"/>
    </location>
</feature>
<organism evidence="3 4">
    <name type="scientific">Orchesella dallaii</name>
    <dbReference type="NCBI Taxonomy" id="48710"/>
    <lineage>
        <taxon>Eukaryota</taxon>
        <taxon>Metazoa</taxon>
        <taxon>Ecdysozoa</taxon>
        <taxon>Arthropoda</taxon>
        <taxon>Hexapoda</taxon>
        <taxon>Collembola</taxon>
        <taxon>Entomobryomorpha</taxon>
        <taxon>Entomobryoidea</taxon>
        <taxon>Orchesellidae</taxon>
        <taxon>Orchesellinae</taxon>
        <taxon>Orchesella</taxon>
    </lineage>
</organism>
<keyword evidence="4" id="KW-1185">Reference proteome</keyword>
<proteinExistence type="predicted"/>
<dbReference type="InterPro" id="IPR006149">
    <property type="entry name" value="EB_dom"/>
</dbReference>
<evidence type="ECO:0000259" key="2">
    <source>
        <dbReference type="Pfam" id="PF01683"/>
    </source>
</evidence>
<reference evidence="3 4" key="1">
    <citation type="submission" date="2024-08" db="EMBL/GenBank/DDBJ databases">
        <authorList>
            <person name="Cucini C."/>
            <person name="Frati F."/>
        </authorList>
    </citation>
    <scope>NUCLEOTIDE SEQUENCE [LARGE SCALE GENOMIC DNA]</scope>
</reference>
<gene>
    <name evidence="3" type="ORF">ODALV1_LOCUS27298</name>
</gene>
<name>A0ABP1RXC1_9HEXA</name>
<comment type="caution">
    <text evidence="3">The sequence shown here is derived from an EMBL/GenBank/DDBJ whole genome shotgun (WGS) entry which is preliminary data.</text>
</comment>
<evidence type="ECO:0000313" key="3">
    <source>
        <dbReference type="EMBL" id="CAL8138282.1"/>
    </source>
</evidence>
<evidence type="ECO:0000313" key="4">
    <source>
        <dbReference type="Proteomes" id="UP001642540"/>
    </source>
</evidence>
<dbReference type="Pfam" id="PF01683">
    <property type="entry name" value="EB"/>
    <property type="match status" value="3"/>
</dbReference>
<accession>A0ABP1RXC1</accession>
<dbReference type="EMBL" id="CAXLJM020000122">
    <property type="protein sequence ID" value="CAL8138282.1"/>
    <property type="molecule type" value="Genomic_DNA"/>
</dbReference>
<dbReference type="Proteomes" id="UP001642540">
    <property type="component" value="Unassembled WGS sequence"/>
</dbReference>
<sequence>MYTVEFMLFVCFTLVIFRVNQVKAVLYLQIGDKCDESSGTPNVIPHYDEITNDNETVSETSSLICDPSVPLECLSGRCQCKKGYTINRNGTRCLEVARNGLDSTCEENIQCWKSLLGRMSECNVEIGKCQCYETETLPIVFHQGRCYYGESLGDYCQIEGLCEATTSNAACRSGSCQCLEGHIPSWDKSRCLPIATDGLNSTCEENIQCEKSQLGALSECNQQTMKCNCYKIPMVDTLFFGGKCYFEASLGDVCQVNAQCQSKTSNSICSRDGKCFCDDGYISNGNNTLCLPIPSSDGAASASGGGPGTDSTNINNNNNNSNGECLEDSQCFRVLGPFSRCNAVKQKCECFVPENLHLRRNSSTDLFKKGENEINEVEQLDLDVTSLVMVGSKCYLGKFLGQPCKFNKQCSAVTENSWCDNGRCECLDETHVRSEDRRKCLKIGLKGLSSACDEDAQCIKSELGPLSRCNLERKKCECSNNIMPVVFFKGKCHFHRQLGSSCESNVECQAGSNYLAECSMGRCRCQNGTMRLSPHVCGFPTVANFAGRIRPLFSTLLGGNMVLLILKYAWSSFSLVGVCLK</sequence>
<feature type="signal peptide" evidence="1">
    <location>
        <begin position="1"/>
        <end position="24"/>
    </location>
</feature>
<evidence type="ECO:0000256" key="1">
    <source>
        <dbReference type="SAM" id="SignalP"/>
    </source>
</evidence>
<feature type="domain" description="EB" evidence="2">
    <location>
        <begin position="488"/>
        <end position="537"/>
    </location>
</feature>